<dbReference type="AlphaFoldDB" id="A0AAV5V6Q1"/>
<keyword evidence="3" id="KW-1185">Reference proteome</keyword>
<accession>A0AAV5V6Q1</accession>
<reference evidence="2" key="1">
    <citation type="submission" date="2023-10" db="EMBL/GenBank/DDBJ databases">
        <title>Genome assembly of Pristionchus species.</title>
        <authorList>
            <person name="Yoshida K."/>
            <person name="Sommer R.J."/>
        </authorList>
    </citation>
    <scope>NUCLEOTIDE SEQUENCE</scope>
    <source>
        <strain evidence="2">RS5133</strain>
    </source>
</reference>
<keyword evidence="1" id="KW-0812">Transmembrane</keyword>
<keyword evidence="1" id="KW-0472">Membrane</keyword>
<proteinExistence type="predicted"/>
<name>A0AAV5V6Q1_9BILA</name>
<dbReference type="EMBL" id="BTSY01000002">
    <property type="protein sequence ID" value="GMT13569.1"/>
    <property type="molecule type" value="Genomic_DNA"/>
</dbReference>
<gene>
    <name evidence="2" type="ORF">PFISCL1PPCAC_4866</name>
</gene>
<evidence type="ECO:0000256" key="1">
    <source>
        <dbReference type="SAM" id="Phobius"/>
    </source>
</evidence>
<protein>
    <submittedName>
        <fullName evidence="2">Uncharacterized protein</fullName>
    </submittedName>
</protein>
<dbReference type="Proteomes" id="UP001432322">
    <property type="component" value="Unassembled WGS sequence"/>
</dbReference>
<organism evidence="2 3">
    <name type="scientific">Pristionchus fissidentatus</name>
    <dbReference type="NCBI Taxonomy" id="1538716"/>
    <lineage>
        <taxon>Eukaryota</taxon>
        <taxon>Metazoa</taxon>
        <taxon>Ecdysozoa</taxon>
        <taxon>Nematoda</taxon>
        <taxon>Chromadorea</taxon>
        <taxon>Rhabditida</taxon>
        <taxon>Rhabditina</taxon>
        <taxon>Diplogasteromorpha</taxon>
        <taxon>Diplogasteroidea</taxon>
        <taxon>Neodiplogasteridae</taxon>
        <taxon>Pristionchus</taxon>
    </lineage>
</organism>
<comment type="caution">
    <text evidence="2">The sequence shown here is derived from an EMBL/GenBank/DDBJ whole genome shotgun (WGS) entry which is preliminary data.</text>
</comment>
<feature type="transmembrane region" description="Helical" evidence="1">
    <location>
        <begin position="53"/>
        <end position="75"/>
    </location>
</feature>
<evidence type="ECO:0000313" key="3">
    <source>
        <dbReference type="Proteomes" id="UP001432322"/>
    </source>
</evidence>
<evidence type="ECO:0000313" key="2">
    <source>
        <dbReference type="EMBL" id="GMT13569.1"/>
    </source>
</evidence>
<keyword evidence="1" id="KW-1133">Transmembrane helix</keyword>
<sequence>MIFECLLLFFFASFAISSLGVAAFHLSQALGILPVTDLAISLSLRAETVRQMISLTFFCANLAAIGLAACVFSCVHINNSRVRLPHSKYGIFC</sequence>